<dbReference type="AlphaFoldDB" id="A0A1I5VEL9"/>
<gene>
    <name evidence="1" type="ORF">SAMN05421853_101467</name>
</gene>
<evidence type="ECO:0000313" key="2">
    <source>
        <dbReference type="Proteomes" id="UP000243106"/>
    </source>
</evidence>
<dbReference type="STRING" id="93684.SAMN05421853_101467"/>
<evidence type="ECO:0000313" key="1">
    <source>
        <dbReference type="EMBL" id="SFQ05787.1"/>
    </source>
</evidence>
<dbReference type="NCBIfam" id="NF045922">
    <property type="entry name" value="CarotHydtaseCrtCRhod"/>
    <property type="match status" value="1"/>
</dbReference>
<name>A0A1I5VEL9_9RHOB</name>
<dbReference type="EMBL" id="FOXV01000001">
    <property type="protein sequence ID" value="SFQ05787.1"/>
    <property type="molecule type" value="Genomic_DNA"/>
</dbReference>
<proteinExistence type="predicted"/>
<keyword evidence="2" id="KW-1185">Reference proteome</keyword>
<reference evidence="2" key="1">
    <citation type="submission" date="2016-10" db="EMBL/GenBank/DDBJ databases">
        <authorList>
            <person name="Varghese N."/>
            <person name="Submissions S."/>
        </authorList>
    </citation>
    <scope>NUCLEOTIDE SEQUENCE [LARGE SCALE GENOMIC DNA]</scope>
    <source>
        <strain evidence="2">JCM 10271</strain>
    </source>
</reference>
<sequence>MNVATYGPGGRFTMTDRGRSALRQTKDMLRIGPSKMGWNGKHLVVEIDEITAPPQFARVRGTVRLTPSAITDQELPLTEDGAHVWRPFAPIAQIEVDMEAPGWQWAGHGYFDANFGIRSLEEDFSYWTWGRYPTRDGTTCFYDAVRRDGSTLAQAARFDASGDVSDIEPPPRRKIGKSLWQVKRETRGDDASHPKQIMNMLDAPFYSRSVMKTRLDAEDVIGVHEALDLRRFSKPWLKPMIALRVPRRPGWRFDSDQSA</sequence>
<dbReference type="Proteomes" id="UP000243106">
    <property type="component" value="Unassembled WGS sequence"/>
</dbReference>
<dbReference type="SUPFAM" id="SSF159245">
    <property type="entry name" value="AttH-like"/>
    <property type="match status" value="1"/>
</dbReference>
<organism evidence="1 2">
    <name type="scientific">Roseivivax halotolerans</name>
    <dbReference type="NCBI Taxonomy" id="93684"/>
    <lineage>
        <taxon>Bacteria</taxon>
        <taxon>Pseudomonadati</taxon>
        <taxon>Pseudomonadota</taxon>
        <taxon>Alphaproteobacteria</taxon>
        <taxon>Rhodobacterales</taxon>
        <taxon>Roseobacteraceae</taxon>
        <taxon>Roseivivax</taxon>
    </lineage>
</organism>
<protein>
    <submittedName>
        <fullName evidence="1">Carotenoid 1,2-hydratase</fullName>
    </submittedName>
</protein>
<accession>A0A1I5VEL9</accession>
<dbReference type="CDD" id="cd21471">
    <property type="entry name" value="CrtC-like"/>
    <property type="match status" value="1"/>
</dbReference>